<sequence>MKTQRAMSGARLSMVMALIGGVLASPAQASEIAQDQVEVESEISPEMEAAEVADALNEAAESSGEDKVPTVAAYDLRISDDDQTQTATGLRTKFPIPEGCTPDLSLSTLECETGTTVFEPSVLTLEGGSIEFDLSVTDSEIIVSAVPRDDLAGPFLFSLFMGDETETEILAEASETLEWMLAAGPEADRSADSLAAEEAELTEALEVEENSNEGADENEVDPGESVEATPAVFDDNAAAQASLMLAAAFKRPSKVTIPSRYVYCKTWVTSKCKPKSLHDYCTWSPDSYTYKGTKVDYRGPCARHDMAIDSIRQKKVSLSSKRSQRASADSRFKSNLRQNCGYSLYKTSTGRAKCYDRTALYYSVVKSKTKNWNGR</sequence>
<comment type="caution">
    <text evidence="3">The sequence shown here is derived from an EMBL/GenBank/DDBJ whole genome shotgun (WGS) entry which is preliminary data.</text>
</comment>
<protein>
    <recommendedName>
        <fullName evidence="5">Phospholipase A2 domain-containing protein</fullName>
    </recommendedName>
</protein>
<evidence type="ECO:0000313" key="3">
    <source>
        <dbReference type="EMBL" id="OAV62946.1"/>
    </source>
</evidence>
<keyword evidence="4" id="KW-1185">Reference proteome</keyword>
<evidence type="ECO:0000256" key="2">
    <source>
        <dbReference type="SAM" id="SignalP"/>
    </source>
</evidence>
<dbReference type="EMBL" id="LXEY01000006">
    <property type="protein sequence ID" value="OAV62946.1"/>
    <property type="molecule type" value="Genomic_DNA"/>
</dbReference>
<dbReference type="STRING" id="1837282.A6F49_03865"/>
<dbReference type="GO" id="GO:0006644">
    <property type="term" value="P:phospholipid metabolic process"/>
    <property type="evidence" value="ECO:0007669"/>
    <property type="project" value="InterPro"/>
</dbReference>
<proteinExistence type="predicted"/>
<dbReference type="InterPro" id="IPR036444">
    <property type="entry name" value="PLipase_A2_dom_sf"/>
</dbReference>
<keyword evidence="2" id="KW-0732">Signal</keyword>
<feature type="compositionally biased region" description="Acidic residues" evidence="1">
    <location>
        <begin position="206"/>
        <end position="224"/>
    </location>
</feature>
<reference evidence="3 4" key="1">
    <citation type="submission" date="2016-04" db="EMBL/GenBank/DDBJ databases">
        <title>First whole genome shotgun sequence of the bacterium Enteractinococcus sp. strain UASWS1574.</title>
        <authorList>
            <person name="Crovadore J."/>
            <person name="Chablais R."/>
            <person name="Lefort F."/>
        </authorList>
    </citation>
    <scope>NUCLEOTIDE SEQUENCE [LARGE SCALE GENOMIC DNA]</scope>
    <source>
        <strain evidence="3 4">UASWS1574</strain>
    </source>
</reference>
<dbReference type="GO" id="GO:0004623">
    <property type="term" value="F:phospholipase A2 activity"/>
    <property type="evidence" value="ECO:0007669"/>
    <property type="project" value="InterPro"/>
</dbReference>
<feature type="chain" id="PRO_5008597245" description="Phospholipase A2 domain-containing protein" evidence="2">
    <location>
        <begin position="30"/>
        <end position="375"/>
    </location>
</feature>
<dbReference type="OrthoDB" id="290927at2"/>
<dbReference type="RefSeq" id="WP_043055979.1">
    <property type="nucleotide sequence ID" value="NZ_LXEY01000006.1"/>
</dbReference>
<evidence type="ECO:0000256" key="1">
    <source>
        <dbReference type="SAM" id="MobiDB-lite"/>
    </source>
</evidence>
<dbReference type="GO" id="GO:0050482">
    <property type="term" value="P:arachidonate secretion"/>
    <property type="evidence" value="ECO:0007669"/>
    <property type="project" value="InterPro"/>
</dbReference>
<dbReference type="Proteomes" id="UP000078292">
    <property type="component" value="Unassembled WGS sequence"/>
</dbReference>
<gene>
    <name evidence="3" type="ORF">A6F49_03865</name>
</gene>
<dbReference type="SUPFAM" id="SSF48619">
    <property type="entry name" value="Phospholipase A2, PLA2"/>
    <property type="match status" value="1"/>
</dbReference>
<feature type="signal peptide" evidence="2">
    <location>
        <begin position="1"/>
        <end position="29"/>
    </location>
</feature>
<dbReference type="AlphaFoldDB" id="A0A1B7M2Y0"/>
<organism evidence="3 4">
    <name type="scientific">Enteractinococcus helveticum</name>
    <dbReference type="NCBI Taxonomy" id="1837282"/>
    <lineage>
        <taxon>Bacteria</taxon>
        <taxon>Bacillati</taxon>
        <taxon>Actinomycetota</taxon>
        <taxon>Actinomycetes</taxon>
        <taxon>Micrococcales</taxon>
        <taxon>Micrococcaceae</taxon>
    </lineage>
</organism>
<evidence type="ECO:0000313" key="4">
    <source>
        <dbReference type="Proteomes" id="UP000078292"/>
    </source>
</evidence>
<accession>A0A1B7M2Y0</accession>
<dbReference type="Gene3D" id="1.20.90.10">
    <property type="entry name" value="Phospholipase A2 domain"/>
    <property type="match status" value="1"/>
</dbReference>
<evidence type="ECO:0008006" key="5">
    <source>
        <dbReference type="Google" id="ProtNLM"/>
    </source>
</evidence>
<name>A0A1B7M2Y0_9MICC</name>
<feature type="region of interest" description="Disordered" evidence="1">
    <location>
        <begin position="206"/>
        <end position="225"/>
    </location>
</feature>